<evidence type="ECO:0000313" key="2">
    <source>
        <dbReference type="EMBL" id="MFH6770714.1"/>
    </source>
</evidence>
<feature type="chain" id="PRO_5046637998" evidence="1">
    <location>
        <begin position="19"/>
        <end position="166"/>
    </location>
</feature>
<dbReference type="Proteomes" id="UP001610100">
    <property type="component" value="Unassembled WGS sequence"/>
</dbReference>
<keyword evidence="1" id="KW-0732">Signal</keyword>
<protein>
    <submittedName>
        <fullName evidence="2">Uncharacterized protein</fullName>
    </submittedName>
</protein>
<organism evidence="2 3">
    <name type="scientific">Gaetbulibacter aestuarii</name>
    <dbReference type="NCBI Taxonomy" id="1502358"/>
    <lineage>
        <taxon>Bacteria</taxon>
        <taxon>Pseudomonadati</taxon>
        <taxon>Bacteroidota</taxon>
        <taxon>Flavobacteriia</taxon>
        <taxon>Flavobacteriales</taxon>
        <taxon>Flavobacteriaceae</taxon>
        <taxon>Gaetbulibacter</taxon>
    </lineage>
</organism>
<evidence type="ECO:0000313" key="3">
    <source>
        <dbReference type="Proteomes" id="UP001610100"/>
    </source>
</evidence>
<feature type="signal peptide" evidence="1">
    <location>
        <begin position="1"/>
        <end position="18"/>
    </location>
</feature>
<comment type="caution">
    <text evidence="2">The sequence shown here is derived from an EMBL/GenBank/DDBJ whole genome shotgun (WGS) entry which is preliminary data.</text>
</comment>
<name>A0ABW7MVI8_9FLAO</name>
<evidence type="ECO:0000256" key="1">
    <source>
        <dbReference type="SAM" id="SignalP"/>
    </source>
</evidence>
<sequence>MKLIILFAILFLSLQVNSQIENDCVFNNDFEGLTMEWLQELNQTHFIWNEIEQVAEKTVGEDSIKVSKGGCVHFGTEVEFVFGNNNNALDNTDYWLKKAIEIAKAFDLKWYEEALKSNNFKRFRPEKNQLVFDINDDDISDNLFYEGVIISKENNMNKMSLSKYMN</sequence>
<keyword evidence="3" id="KW-1185">Reference proteome</keyword>
<dbReference type="RefSeq" id="WP_344739176.1">
    <property type="nucleotide sequence ID" value="NZ_BAABAY010000001.1"/>
</dbReference>
<reference evidence="2 3" key="1">
    <citation type="submission" date="2024-02" db="EMBL/GenBank/DDBJ databases">
        <title>A Gaetbulibacter species isolated from tidal flats and genomic insights of their niches.</title>
        <authorList>
            <person name="Ye Y."/>
        </authorList>
    </citation>
    <scope>NUCLEOTIDE SEQUENCE [LARGE SCALE GENOMIC DNA]</scope>
    <source>
        <strain evidence="2 3">KYW382</strain>
    </source>
</reference>
<dbReference type="EMBL" id="JBAWKB010000001">
    <property type="protein sequence ID" value="MFH6770714.1"/>
    <property type="molecule type" value="Genomic_DNA"/>
</dbReference>
<accession>A0ABW7MVI8</accession>
<gene>
    <name evidence="2" type="ORF">V8G58_02120</name>
</gene>
<proteinExistence type="predicted"/>